<reference evidence="3" key="2">
    <citation type="submission" date="2010-01" db="EMBL/GenBank/DDBJ databases">
        <title>The complete genome of Conexibacter woesei DSM 14684.</title>
        <authorList>
            <consortium name="US DOE Joint Genome Institute (JGI-PGF)"/>
            <person name="Lucas S."/>
            <person name="Copeland A."/>
            <person name="Lapidus A."/>
            <person name="Glavina del Rio T."/>
            <person name="Dalin E."/>
            <person name="Tice H."/>
            <person name="Bruce D."/>
            <person name="Goodwin L."/>
            <person name="Pitluck S."/>
            <person name="Kyrpides N."/>
            <person name="Mavromatis K."/>
            <person name="Ivanova N."/>
            <person name="Mikhailova N."/>
            <person name="Chertkov O."/>
            <person name="Brettin T."/>
            <person name="Detter J.C."/>
            <person name="Han C."/>
            <person name="Larimer F."/>
            <person name="Land M."/>
            <person name="Hauser L."/>
            <person name="Markowitz V."/>
            <person name="Cheng J.-F."/>
            <person name="Hugenholtz P."/>
            <person name="Woyke T."/>
            <person name="Wu D."/>
            <person name="Pukall R."/>
            <person name="Steenblock K."/>
            <person name="Schneider S."/>
            <person name="Klenk H.-P."/>
            <person name="Eisen J.A."/>
        </authorList>
    </citation>
    <scope>NUCLEOTIDE SEQUENCE [LARGE SCALE GENOMIC DNA]</scope>
    <source>
        <strain evidence="3">DSM 14684 / CIP 108061 / JCM 11494 / NBRC 100937 / ID131577</strain>
    </source>
</reference>
<dbReference type="Proteomes" id="UP000008229">
    <property type="component" value="Chromosome"/>
</dbReference>
<evidence type="ECO:0000259" key="1">
    <source>
        <dbReference type="Pfam" id="PF21814"/>
    </source>
</evidence>
<sequence>MPWPPAIGDLLPLAEHACGIRRKLLTYSLAHEHERGGDKARAFLLALSIERAHVDHLEAELRAGVRVTPISRVDVKRHGFLFQVRIPVRGVMLHRNRVLPVTTGWHVPEEGMAPRLASAYLKS</sequence>
<dbReference type="InterPro" id="IPR049250">
    <property type="entry name" value="DUF6883"/>
</dbReference>
<dbReference type="AlphaFoldDB" id="D3F621"/>
<dbReference type="Pfam" id="PF21814">
    <property type="entry name" value="DUF6883"/>
    <property type="match status" value="1"/>
</dbReference>
<gene>
    <name evidence="2" type="ordered locus">Cwoe_0258</name>
</gene>
<dbReference type="KEGG" id="cwo:Cwoe_0258"/>
<accession>D3F621</accession>
<keyword evidence="3" id="KW-1185">Reference proteome</keyword>
<organism evidence="2 3">
    <name type="scientific">Conexibacter woesei (strain DSM 14684 / CCUG 47730 / CIP 108061 / JCM 11494 / NBRC 100937 / ID131577)</name>
    <dbReference type="NCBI Taxonomy" id="469383"/>
    <lineage>
        <taxon>Bacteria</taxon>
        <taxon>Bacillati</taxon>
        <taxon>Actinomycetota</taxon>
        <taxon>Thermoleophilia</taxon>
        <taxon>Solirubrobacterales</taxon>
        <taxon>Conexibacteraceae</taxon>
        <taxon>Conexibacter</taxon>
    </lineage>
</organism>
<name>D3F621_CONWI</name>
<dbReference type="STRING" id="469383.Cwoe_0258"/>
<reference evidence="2 3" key="1">
    <citation type="journal article" date="2010" name="Stand. Genomic Sci.">
        <title>Complete genome sequence of Conexibacter woesei type strain (ID131577).</title>
        <authorList>
            <person name="Pukall R."/>
            <person name="Lapidus A."/>
            <person name="Glavina Del Rio T."/>
            <person name="Copeland A."/>
            <person name="Tice H."/>
            <person name="Cheng J.-F."/>
            <person name="Lucas S."/>
            <person name="Chen F."/>
            <person name="Nolan M."/>
            <person name="Bruce D."/>
            <person name="Goodwin L."/>
            <person name="Pitluck S."/>
            <person name="Mavromatis K."/>
            <person name="Ivanova N."/>
            <person name="Ovchinnikova G."/>
            <person name="Pati A."/>
            <person name="Chen A."/>
            <person name="Palaniappan K."/>
            <person name="Land M."/>
            <person name="Hauser L."/>
            <person name="Chang Y.-J."/>
            <person name="Jeffries C.D."/>
            <person name="Chain P."/>
            <person name="Meincke L."/>
            <person name="Sims D."/>
            <person name="Brettin T."/>
            <person name="Detter J.C."/>
            <person name="Rohde M."/>
            <person name="Goeker M."/>
            <person name="Bristow J."/>
            <person name="Eisen J.A."/>
            <person name="Markowitz V."/>
            <person name="Kyrpides N.C."/>
            <person name="Klenk H.-P."/>
            <person name="Hugenholtz P."/>
        </authorList>
    </citation>
    <scope>NUCLEOTIDE SEQUENCE [LARGE SCALE GENOMIC DNA]</scope>
    <source>
        <strain evidence="3">DSM 14684 / CIP 108061 / JCM 11494 / NBRC 100937 / ID131577</strain>
    </source>
</reference>
<dbReference type="HOGENOM" id="CLU_2011361_0_0_11"/>
<feature type="domain" description="DUF6883" evidence="1">
    <location>
        <begin position="11"/>
        <end position="122"/>
    </location>
</feature>
<evidence type="ECO:0000313" key="3">
    <source>
        <dbReference type="Proteomes" id="UP000008229"/>
    </source>
</evidence>
<protein>
    <recommendedName>
        <fullName evidence="1">DUF6883 domain-containing protein</fullName>
    </recommendedName>
</protein>
<dbReference type="EMBL" id="CP001854">
    <property type="protein sequence ID" value="ADB48694.1"/>
    <property type="molecule type" value="Genomic_DNA"/>
</dbReference>
<evidence type="ECO:0000313" key="2">
    <source>
        <dbReference type="EMBL" id="ADB48694.1"/>
    </source>
</evidence>
<proteinExistence type="predicted"/>
<dbReference type="RefSeq" id="WP_012931747.1">
    <property type="nucleotide sequence ID" value="NC_013739.1"/>
</dbReference>